<evidence type="ECO:0000256" key="5">
    <source>
        <dbReference type="ARBA" id="ARBA00022824"/>
    </source>
</evidence>
<dbReference type="InterPro" id="IPR001446">
    <property type="entry name" value="5_LipOase_AP"/>
</dbReference>
<sequence>MNTIPEEEINVQEALQHNWKSSLALHIFMSFMAHCVKVIFLRQDDVDVKKPCIKQKGWGLTAAAEALNCLCLKREECETLLSSTHTCGMALEQTWIRPSLPCSVLSCHRGCTLHPDCGPTLRMDQETLGSIVLLAIVTLISVVQNAFFANKVEHESRHCNGKGLQRQGSSYFDRVYTANQNCGHAYPTFLAVLWCAGLLCSQAPAAFAGLMYLFVRQKYFVGYLGERTQSIPGYLFGKRIILFLFLMSVAGILNYYLVLFFGSDFEIHIKTITSAISPLLLIP</sequence>
<dbReference type="OrthoDB" id="8659873at2759"/>
<dbReference type="PANTHER" id="PTHR10250">
    <property type="entry name" value="MICROSOMAL GLUTATHIONE S-TRANSFERASE"/>
    <property type="match status" value="1"/>
</dbReference>
<dbReference type="Pfam" id="PF01124">
    <property type="entry name" value="MAPEG"/>
    <property type="match status" value="1"/>
</dbReference>
<evidence type="ECO:0000313" key="13">
    <source>
        <dbReference type="EMBL" id="KAG0122014.1"/>
    </source>
</evidence>
<accession>A0A835NV91</accession>
<reference evidence="14 15" key="2">
    <citation type="journal article" date="2021" name="J. Hered.">
        <title>Feather Gene Expression Elucidates the Developmental Basis of Plumage Iridescence in African Starlings.</title>
        <authorList>
            <person name="Rubenstein D.R."/>
            <person name="Corvelo A."/>
            <person name="MacManes M.D."/>
            <person name="Maia R."/>
            <person name="Narzisi G."/>
            <person name="Rousaki A."/>
            <person name="Vandenabeele P."/>
            <person name="Shawkey M.D."/>
            <person name="Solomon J."/>
        </authorList>
    </citation>
    <scope>NUCLEOTIDE SEQUENCE [LARGE SCALE GENOMIC DNA]</scope>
    <source>
        <strain evidence="14">SS15</strain>
    </source>
</reference>
<dbReference type="GO" id="GO:0008047">
    <property type="term" value="F:enzyme activator activity"/>
    <property type="evidence" value="ECO:0007669"/>
    <property type="project" value="InterPro"/>
</dbReference>
<gene>
    <name evidence="14" type="ORF">IHE44_0005447</name>
    <name evidence="13" type="ORF">IHE44_009702</name>
</gene>
<keyword evidence="4" id="KW-0434">Leukotriene biosynthesis</keyword>
<keyword evidence="8" id="KW-0539">Nucleus</keyword>
<organism evidence="13">
    <name type="scientific">Lamprotornis superbus</name>
    <dbReference type="NCBI Taxonomy" id="245042"/>
    <lineage>
        <taxon>Eukaryota</taxon>
        <taxon>Metazoa</taxon>
        <taxon>Chordata</taxon>
        <taxon>Craniata</taxon>
        <taxon>Vertebrata</taxon>
        <taxon>Euteleostomi</taxon>
        <taxon>Archelosauria</taxon>
        <taxon>Archosauria</taxon>
        <taxon>Dinosauria</taxon>
        <taxon>Saurischia</taxon>
        <taxon>Theropoda</taxon>
        <taxon>Coelurosauria</taxon>
        <taxon>Aves</taxon>
        <taxon>Neognathae</taxon>
        <taxon>Neoaves</taxon>
        <taxon>Telluraves</taxon>
        <taxon>Australaves</taxon>
        <taxon>Passeriformes</taxon>
        <taxon>Sturnidae</taxon>
        <taxon>Lamprotornis</taxon>
    </lineage>
</organism>
<dbReference type="Proteomes" id="UP000618051">
    <property type="component" value="Unassembled WGS sequence"/>
</dbReference>
<keyword evidence="6 12" id="KW-1133">Transmembrane helix</keyword>
<dbReference type="GO" id="GO:0004464">
    <property type="term" value="F:leukotriene-C4 synthase activity"/>
    <property type="evidence" value="ECO:0007669"/>
    <property type="project" value="TreeGrafter"/>
</dbReference>
<dbReference type="PANTHER" id="PTHR10250:SF2">
    <property type="entry name" value="ARACHIDONATE 5-LIPOXYGENASE-ACTIVATING PROTEIN"/>
    <property type="match status" value="1"/>
</dbReference>
<evidence type="ECO:0000256" key="7">
    <source>
        <dbReference type="ARBA" id="ARBA00023136"/>
    </source>
</evidence>
<keyword evidence="3 12" id="KW-0812">Transmembrane</keyword>
<dbReference type="PRINTS" id="PR00488">
    <property type="entry name" value="5LPOXGNASEAP"/>
</dbReference>
<dbReference type="EMBL" id="JADDUC010000040">
    <property type="protein sequence ID" value="KAG0122014.1"/>
    <property type="molecule type" value="Genomic_DNA"/>
</dbReference>
<keyword evidence="5" id="KW-0256">Endoplasmic reticulum</keyword>
<evidence type="ECO:0000256" key="12">
    <source>
        <dbReference type="SAM" id="Phobius"/>
    </source>
</evidence>
<dbReference type="EMBL" id="JADDUC020000002">
    <property type="protein sequence ID" value="KAI1241939.1"/>
    <property type="molecule type" value="Genomic_DNA"/>
</dbReference>
<evidence type="ECO:0000256" key="6">
    <source>
        <dbReference type="ARBA" id="ARBA00022989"/>
    </source>
</evidence>
<feature type="transmembrane region" description="Helical" evidence="12">
    <location>
        <begin position="191"/>
        <end position="215"/>
    </location>
</feature>
<dbReference type="InterPro" id="IPR023352">
    <property type="entry name" value="MAPEG-like_dom_sf"/>
</dbReference>
<evidence type="ECO:0000256" key="2">
    <source>
        <dbReference type="ARBA" id="ARBA00004477"/>
    </source>
</evidence>
<evidence type="ECO:0000313" key="14">
    <source>
        <dbReference type="EMBL" id="KAI1241939.1"/>
    </source>
</evidence>
<name>A0A835NV91_9PASS</name>
<dbReference type="GO" id="GO:0004364">
    <property type="term" value="F:glutathione transferase activity"/>
    <property type="evidence" value="ECO:0007669"/>
    <property type="project" value="TreeGrafter"/>
</dbReference>
<comment type="function">
    <text evidence="9">Required for leukotriene biosynthesis by ALOX5 (5-lipoxygenase). Anchors ALOX5 to the membrane. Binds arachidonic acid, and could play an essential role in the transfer of arachidonic acid to ALOX5. Binds to MK-886, a compound that blocks the biosynthesis of leukotrienes.</text>
</comment>
<comment type="caution">
    <text evidence="13">The sequence shown here is derived from an EMBL/GenBank/DDBJ whole genome shotgun (WGS) entry which is preliminary data.</text>
</comment>
<evidence type="ECO:0000256" key="9">
    <source>
        <dbReference type="ARBA" id="ARBA00037558"/>
    </source>
</evidence>
<protein>
    <recommendedName>
        <fullName evidence="11">Arachidonate 5-lipoxygenase-activating protein</fullName>
    </recommendedName>
</protein>
<feature type="transmembrane region" description="Helical" evidence="12">
    <location>
        <begin position="128"/>
        <end position="148"/>
    </location>
</feature>
<dbReference type="GO" id="GO:0004602">
    <property type="term" value="F:glutathione peroxidase activity"/>
    <property type="evidence" value="ECO:0007669"/>
    <property type="project" value="TreeGrafter"/>
</dbReference>
<dbReference type="AlphaFoldDB" id="A0A835NV91"/>
<evidence type="ECO:0000256" key="11">
    <source>
        <dbReference type="ARBA" id="ARBA00040386"/>
    </source>
</evidence>
<evidence type="ECO:0000256" key="8">
    <source>
        <dbReference type="ARBA" id="ARBA00023242"/>
    </source>
</evidence>
<dbReference type="GO" id="GO:0031965">
    <property type="term" value="C:nuclear membrane"/>
    <property type="evidence" value="ECO:0007669"/>
    <property type="project" value="UniProtKB-SubCell"/>
</dbReference>
<evidence type="ECO:0000313" key="15">
    <source>
        <dbReference type="Proteomes" id="UP000618051"/>
    </source>
</evidence>
<comment type="subcellular location">
    <subcellularLocation>
        <location evidence="2">Endoplasmic reticulum membrane</location>
        <topology evidence="2">Multi-pass membrane protein</topology>
    </subcellularLocation>
    <subcellularLocation>
        <location evidence="1">Nucleus membrane</location>
        <topology evidence="1">Multi-pass membrane protein</topology>
    </subcellularLocation>
</comment>
<evidence type="ECO:0000256" key="4">
    <source>
        <dbReference type="ARBA" id="ARBA00022751"/>
    </source>
</evidence>
<evidence type="ECO:0000256" key="3">
    <source>
        <dbReference type="ARBA" id="ARBA00022692"/>
    </source>
</evidence>
<evidence type="ECO:0000256" key="1">
    <source>
        <dbReference type="ARBA" id="ARBA00004232"/>
    </source>
</evidence>
<keyword evidence="7 12" id="KW-0472">Membrane</keyword>
<proteinExistence type="predicted"/>
<feature type="transmembrane region" description="Helical" evidence="12">
    <location>
        <begin position="236"/>
        <end position="257"/>
    </location>
</feature>
<dbReference type="InterPro" id="IPR050997">
    <property type="entry name" value="MAPEG"/>
</dbReference>
<reference evidence="13" key="1">
    <citation type="submission" date="2020-10" db="EMBL/GenBank/DDBJ databases">
        <title>Feather gene expression reveals the developmental basis of iridescence in African starlings.</title>
        <authorList>
            <person name="Rubenstein D.R."/>
        </authorList>
    </citation>
    <scope>NUCLEOTIDE SEQUENCE</scope>
    <source>
        <strain evidence="13">SS15</strain>
        <tissue evidence="13">Liver</tissue>
    </source>
</reference>
<dbReference type="InterPro" id="IPR001129">
    <property type="entry name" value="Membr-assoc_MAPEG"/>
</dbReference>
<dbReference type="GO" id="GO:0019370">
    <property type="term" value="P:leukotriene biosynthetic process"/>
    <property type="evidence" value="ECO:0007669"/>
    <property type="project" value="UniProtKB-KW"/>
</dbReference>
<reference evidence="14" key="3">
    <citation type="submission" date="2022-01" db="EMBL/GenBank/DDBJ databases">
        <authorList>
            <person name="Rubenstein D.R."/>
        </authorList>
    </citation>
    <scope>NUCLEOTIDE SEQUENCE</scope>
    <source>
        <strain evidence="14">SS15</strain>
        <tissue evidence="14">Liver</tissue>
    </source>
</reference>
<dbReference type="Gene3D" id="1.20.120.550">
    <property type="entry name" value="Membrane associated eicosanoid/glutathione metabolism-like domain"/>
    <property type="match status" value="1"/>
</dbReference>
<keyword evidence="15" id="KW-1185">Reference proteome</keyword>
<dbReference type="FunFam" id="1.20.120.550:FF:000003">
    <property type="entry name" value="Leukotriene C4 synthase"/>
    <property type="match status" value="1"/>
</dbReference>
<dbReference type="SUPFAM" id="SSF161084">
    <property type="entry name" value="MAPEG domain-like"/>
    <property type="match status" value="1"/>
</dbReference>
<comment type="subunit">
    <text evidence="10">Homotrimer. Interacts with LTC4S and ALOX5.</text>
</comment>
<dbReference type="GO" id="GO:0005789">
    <property type="term" value="C:endoplasmic reticulum membrane"/>
    <property type="evidence" value="ECO:0007669"/>
    <property type="project" value="UniProtKB-SubCell"/>
</dbReference>
<evidence type="ECO:0000256" key="10">
    <source>
        <dbReference type="ARBA" id="ARBA00038708"/>
    </source>
</evidence>